<protein>
    <recommendedName>
        <fullName evidence="1">Anti-bacteriophage protein A/HamA C-terminal domain-containing protein</fullName>
    </recommendedName>
</protein>
<name>C6E4Y1_GEOSM</name>
<dbReference type="Pfam" id="PF08878">
    <property type="entry name" value="HamA"/>
    <property type="match status" value="1"/>
</dbReference>
<evidence type="ECO:0000313" key="2">
    <source>
        <dbReference type="EMBL" id="ACT17510.1"/>
    </source>
</evidence>
<feature type="domain" description="Anti-bacteriophage protein A/HamA C-terminal" evidence="1">
    <location>
        <begin position="59"/>
        <end position="323"/>
    </location>
</feature>
<sequence>MKSLWGECAFIVVNFCGIQWRCVIYDNSLYEILSMNTELLLSKTTDIVDKIHYVRHDFSLLPNKDHLGICIKHVDINELRHQFVSSLCASIIKFIYCDDGYEKLKKEFGSCDEQTISGKIYQKAKQKFRPYSKRGQFSELLVFTLLQHFFKAVPFLRKGSITTNPEMERNGADALHIKYNPITKKYELYIAECKTKNAFSGAFHECLDDAIVHYKRMFTELELYIYEDFISPELEPVVADFLNGKLENLETNLVCLMTYENEHPLTGGVGTLNDEMMESLLTSAKKISHTAVTKKVDPYILNRIHYIMFPVNDLEALIETFEDMI</sequence>
<reference evidence="2" key="1">
    <citation type="submission" date="2009-07" db="EMBL/GenBank/DDBJ databases">
        <title>Complete sequence of Geobacter sp. M21.</title>
        <authorList>
            <consortium name="US DOE Joint Genome Institute"/>
            <person name="Lucas S."/>
            <person name="Copeland A."/>
            <person name="Lapidus A."/>
            <person name="Glavina del Rio T."/>
            <person name="Dalin E."/>
            <person name="Tice H."/>
            <person name="Bruce D."/>
            <person name="Goodwin L."/>
            <person name="Pitluck S."/>
            <person name="Saunders E."/>
            <person name="Brettin T."/>
            <person name="Detter J.C."/>
            <person name="Han C."/>
            <person name="Larimer F."/>
            <person name="Land M."/>
            <person name="Hauser L."/>
            <person name="Kyrpides N."/>
            <person name="Ovchinnikova G."/>
            <person name="Lovley D."/>
        </authorList>
    </citation>
    <scope>NUCLEOTIDE SEQUENCE [LARGE SCALE GENOMIC DNA]</scope>
    <source>
        <strain evidence="2">M21</strain>
    </source>
</reference>
<gene>
    <name evidence="2" type="ordered locus">GM21_1454</name>
</gene>
<dbReference type="EMBL" id="CP001661">
    <property type="protein sequence ID" value="ACT17510.1"/>
    <property type="molecule type" value="Genomic_DNA"/>
</dbReference>
<organism evidence="2">
    <name type="scientific">Geobacter sp. (strain M21)</name>
    <dbReference type="NCBI Taxonomy" id="443144"/>
    <lineage>
        <taxon>Bacteria</taxon>
        <taxon>Pseudomonadati</taxon>
        <taxon>Thermodesulfobacteriota</taxon>
        <taxon>Desulfuromonadia</taxon>
        <taxon>Geobacterales</taxon>
        <taxon>Geobacteraceae</taxon>
        <taxon>Geobacter</taxon>
    </lineage>
</organism>
<dbReference type="KEGG" id="gem:GM21_1454"/>
<dbReference type="InterPro" id="IPR014976">
    <property type="entry name" value="AbpA_HamA_C"/>
</dbReference>
<dbReference type="eggNOG" id="ENOG502ZA3J">
    <property type="taxonomic scope" value="Bacteria"/>
</dbReference>
<dbReference type="STRING" id="443144.GM21_1454"/>
<dbReference type="HOGENOM" id="CLU_935768_0_0_7"/>
<dbReference type="OrthoDB" id="785623at2"/>
<evidence type="ECO:0000259" key="1">
    <source>
        <dbReference type="Pfam" id="PF08878"/>
    </source>
</evidence>
<dbReference type="AlphaFoldDB" id="C6E4Y1"/>
<accession>C6E4Y1</accession>
<proteinExistence type="predicted"/>